<keyword evidence="4" id="KW-1185">Reference proteome</keyword>
<dbReference type="PATRIC" id="fig|593117.10.peg.1072"/>
<protein>
    <recommendedName>
        <fullName evidence="5">DUF2304 domain-containing protein</fullName>
    </recommendedName>
</protein>
<keyword evidence="2" id="KW-0812">Transmembrane</keyword>
<dbReference type="AlphaFoldDB" id="C5A5R3"/>
<gene>
    <name evidence="3" type="ordered locus">TGAM_1073</name>
</gene>
<reference evidence="3 4" key="1">
    <citation type="journal article" date="2007" name="Genome Biol.">
        <title>Genome analysis and genome-wide proteomics of Thermococcus gammatolerans, the most radioresistant organism known amongst the Archaea.</title>
        <authorList>
            <person name="Zivanovic Y."/>
            <person name="Armengaud J."/>
            <person name="Lagorce A."/>
            <person name="Leplat C."/>
            <person name="Guerin P."/>
            <person name="Dutertre M."/>
            <person name="Anthouard V."/>
            <person name="Forterre P."/>
            <person name="Wincker P."/>
            <person name="Confalonieri F."/>
        </authorList>
    </citation>
    <scope>NUCLEOTIDE SEQUENCE [LARGE SCALE GENOMIC DNA]</scope>
    <source>
        <strain evidence="4">DSM 15229 / JCM 11827 / EJ3</strain>
    </source>
</reference>
<dbReference type="KEGG" id="tga:TGAM_1073"/>
<dbReference type="EMBL" id="CP001398">
    <property type="protein sequence ID" value="ACS33575.1"/>
    <property type="molecule type" value="Genomic_DNA"/>
</dbReference>
<keyword evidence="1" id="KW-0175">Coiled coil</keyword>
<evidence type="ECO:0000313" key="4">
    <source>
        <dbReference type="Proteomes" id="UP000001488"/>
    </source>
</evidence>
<keyword evidence="2" id="KW-1133">Transmembrane helix</keyword>
<dbReference type="HOGENOM" id="CLU_134280_4_0_2"/>
<feature type="transmembrane region" description="Helical" evidence="2">
    <location>
        <begin position="72"/>
        <end position="90"/>
    </location>
</feature>
<dbReference type="PaxDb" id="593117-TGAM_1073"/>
<dbReference type="Proteomes" id="UP000001488">
    <property type="component" value="Chromosome"/>
</dbReference>
<name>C5A5R3_THEGJ</name>
<sequence length="123" mass="14282">MMGMYAVQIIALAAIVYLLVRIINDYRRGRIDWYGFVSWLMIFGIFAVIAVFPVRISLEIKGLLGLGRGLDALFVVSIGLIFLLMFQLYVEIDRTKREITELTRKVAIELEEINERLKKLEER</sequence>
<dbReference type="Pfam" id="PF10066">
    <property type="entry name" value="DUF2304"/>
    <property type="match status" value="1"/>
</dbReference>
<evidence type="ECO:0000256" key="1">
    <source>
        <dbReference type="SAM" id="Coils"/>
    </source>
</evidence>
<evidence type="ECO:0008006" key="5">
    <source>
        <dbReference type="Google" id="ProtNLM"/>
    </source>
</evidence>
<feature type="coiled-coil region" evidence="1">
    <location>
        <begin position="92"/>
        <end position="123"/>
    </location>
</feature>
<evidence type="ECO:0000313" key="3">
    <source>
        <dbReference type="EMBL" id="ACS33575.1"/>
    </source>
</evidence>
<organism evidence="3 4">
    <name type="scientific">Thermococcus gammatolerans (strain DSM 15229 / JCM 11827 / EJ3)</name>
    <dbReference type="NCBI Taxonomy" id="593117"/>
    <lineage>
        <taxon>Archaea</taxon>
        <taxon>Methanobacteriati</taxon>
        <taxon>Methanobacteriota</taxon>
        <taxon>Thermococci</taxon>
        <taxon>Thermococcales</taxon>
        <taxon>Thermococcaceae</taxon>
        <taxon>Thermococcus</taxon>
    </lineage>
</organism>
<proteinExistence type="predicted"/>
<evidence type="ECO:0000256" key="2">
    <source>
        <dbReference type="SAM" id="Phobius"/>
    </source>
</evidence>
<feature type="transmembrane region" description="Helical" evidence="2">
    <location>
        <begin position="6"/>
        <end position="24"/>
    </location>
</feature>
<dbReference type="eggNOG" id="arCOG05092">
    <property type="taxonomic scope" value="Archaea"/>
</dbReference>
<dbReference type="InterPro" id="IPR019277">
    <property type="entry name" value="DUF2304"/>
</dbReference>
<feature type="transmembrane region" description="Helical" evidence="2">
    <location>
        <begin position="31"/>
        <end position="52"/>
    </location>
</feature>
<dbReference type="STRING" id="593117.TGAM_1073"/>
<keyword evidence="2" id="KW-0472">Membrane</keyword>
<accession>C5A5R3</accession>